<keyword evidence="1" id="KW-0732">Signal</keyword>
<reference evidence="3" key="1">
    <citation type="journal article" date="2019" name="Int. J. Syst. Evol. Microbiol.">
        <title>The Global Catalogue of Microorganisms (GCM) 10K type strain sequencing project: providing services to taxonomists for standard genome sequencing and annotation.</title>
        <authorList>
            <consortium name="The Broad Institute Genomics Platform"/>
            <consortium name="The Broad Institute Genome Sequencing Center for Infectious Disease"/>
            <person name="Wu L."/>
            <person name="Ma J."/>
        </authorList>
    </citation>
    <scope>NUCLEOTIDE SEQUENCE [LARGE SCALE GENOMIC DNA]</scope>
    <source>
        <strain evidence="3">KCTC 42911</strain>
    </source>
</reference>
<keyword evidence="2" id="KW-0449">Lipoprotein</keyword>
<evidence type="ECO:0000313" key="3">
    <source>
        <dbReference type="Proteomes" id="UP001595629"/>
    </source>
</evidence>
<dbReference type="Pfam" id="PF11102">
    <property type="entry name" value="YjbF"/>
    <property type="match status" value="1"/>
</dbReference>
<comment type="caution">
    <text evidence="2">The sequence shown here is derived from an EMBL/GenBank/DDBJ whole genome shotgun (WGS) entry which is preliminary data.</text>
</comment>
<dbReference type="EMBL" id="JBHRXI010000001">
    <property type="protein sequence ID" value="MFC3612572.1"/>
    <property type="molecule type" value="Genomic_DNA"/>
</dbReference>
<protein>
    <submittedName>
        <fullName evidence="2">YjbF family lipoprotein</fullName>
    </submittedName>
</protein>
<name>A0ABV7TCT3_9RHOB</name>
<evidence type="ECO:0000313" key="2">
    <source>
        <dbReference type="EMBL" id="MFC3612572.1"/>
    </source>
</evidence>
<proteinExistence type="predicted"/>
<gene>
    <name evidence="2" type="ORF">ACFORG_02265</name>
</gene>
<dbReference type="Gene3D" id="2.40.360.10">
    <property type="entry name" value="YmcC-like"/>
    <property type="match status" value="1"/>
</dbReference>
<dbReference type="PROSITE" id="PS51257">
    <property type="entry name" value="PROKAR_LIPOPROTEIN"/>
    <property type="match status" value="1"/>
</dbReference>
<dbReference type="SUPFAM" id="SSF159270">
    <property type="entry name" value="YmcC-like"/>
    <property type="match status" value="1"/>
</dbReference>
<feature type="chain" id="PRO_5047303050" evidence="1">
    <location>
        <begin position="20"/>
        <end position="226"/>
    </location>
</feature>
<dbReference type="RefSeq" id="WP_386733748.1">
    <property type="nucleotide sequence ID" value="NZ_JBHRXI010000001.1"/>
</dbReference>
<organism evidence="2 3">
    <name type="scientific">Lutimaribacter marinistellae</name>
    <dbReference type="NCBI Taxonomy" id="1820329"/>
    <lineage>
        <taxon>Bacteria</taxon>
        <taxon>Pseudomonadati</taxon>
        <taxon>Pseudomonadota</taxon>
        <taxon>Alphaproteobacteria</taxon>
        <taxon>Rhodobacterales</taxon>
        <taxon>Roseobacteraceae</taxon>
        <taxon>Lutimaribacter</taxon>
    </lineage>
</organism>
<dbReference type="InterPro" id="IPR023373">
    <property type="entry name" value="YmcC_sf"/>
</dbReference>
<keyword evidence="3" id="KW-1185">Reference proteome</keyword>
<sequence>MIRRFLMGAVLLLSACASGTEESPLQLEVFNSTRDVIRARLAQGEPVERPPLRRADLDPLEGSFLEASIERRDILAYLFVNAELTDDHPGRLRVWRTDDNVTLTMRNDILISTRGLGDDLLSSRVQAQGARPGPASGGEHVQFIRTALYDSRQMTFACELEDLGPETIVIVQRRHATRHLRQTCEGATGNFANDYWVDNAAGLVWQSRQWAGPGIGYMRFRRLTNQ</sequence>
<dbReference type="Proteomes" id="UP001595629">
    <property type="component" value="Unassembled WGS sequence"/>
</dbReference>
<evidence type="ECO:0000256" key="1">
    <source>
        <dbReference type="SAM" id="SignalP"/>
    </source>
</evidence>
<accession>A0ABV7TCT3</accession>
<dbReference type="InterPro" id="IPR021308">
    <property type="entry name" value="GfcB"/>
</dbReference>
<feature type="signal peptide" evidence="1">
    <location>
        <begin position="1"/>
        <end position="19"/>
    </location>
</feature>